<dbReference type="AlphaFoldDB" id="A0A4R6Q317"/>
<dbReference type="RefSeq" id="WP_133528382.1">
    <property type="nucleotide sequence ID" value="NZ_SNXO01000015.1"/>
</dbReference>
<dbReference type="Proteomes" id="UP000295500">
    <property type="component" value="Unassembled WGS sequence"/>
</dbReference>
<sequence>MENEEKIIFNILSGLPDKWKSFFGLYTQYIGYLTADMAKTLLVIKRCSYFDIDFDYSNIDLDKINIKALEYELSELPYRDKEGLDAVIPVLWEYLDEFDLCEISDESWNGLVKFLDNKIAKEK</sequence>
<dbReference type="EMBL" id="SNXO01000015">
    <property type="protein sequence ID" value="TDP56417.1"/>
    <property type="molecule type" value="Genomic_DNA"/>
</dbReference>
<comment type="caution">
    <text evidence="1">The sequence shown here is derived from an EMBL/GenBank/DDBJ whole genome shotgun (WGS) entry which is preliminary data.</text>
</comment>
<gene>
    <name evidence="1" type="ORF">EV211_11539</name>
</gene>
<evidence type="ECO:0000313" key="1">
    <source>
        <dbReference type="EMBL" id="TDP56417.1"/>
    </source>
</evidence>
<dbReference type="OrthoDB" id="9859344at2"/>
<keyword evidence="2" id="KW-1185">Reference proteome</keyword>
<accession>A0A4R6Q317</accession>
<name>A0A4R6Q317_9FIRM</name>
<evidence type="ECO:0000313" key="2">
    <source>
        <dbReference type="Proteomes" id="UP000295500"/>
    </source>
</evidence>
<organism evidence="1 2">
    <name type="scientific">Aminicella lysinilytica</name>
    <dbReference type="NCBI Taxonomy" id="433323"/>
    <lineage>
        <taxon>Bacteria</taxon>
        <taxon>Bacillati</taxon>
        <taxon>Bacillota</taxon>
        <taxon>Clostridia</taxon>
        <taxon>Peptostreptococcales</taxon>
        <taxon>Anaerovoracaceae</taxon>
        <taxon>Aminicella</taxon>
    </lineage>
</organism>
<proteinExistence type="predicted"/>
<reference evidence="1 2" key="1">
    <citation type="submission" date="2019-03" db="EMBL/GenBank/DDBJ databases">
        <title>Genomic Encyclopedia of Type Strains, Phase IV (KMG-IV): sequencing the most valuable type-strain genomes for metagenomic binning, comparative biology and taxonomic classification.</title>
        <authorList>
            <person name="Goeker M."/>
        </authorList>
    </citation>
    <scope>NUCLEOTIDE SEQUENCE [LARGE SCALE GENOMIC DNA]</scope>
    <source>
        <strain evidence="1 2">DSM 28287</strain>
    </source>
</reference>
<protein>
    <submittedName>
        <fullName evidence="1">Uncharacterized protein</fullName>
    </submittedName>
</protein>